<evidence type="ECO:0000256" key="1">
    <source>
        <dbReference type="SAM" id="MobiDB-lite"/>
    </source>
</evidence>
<organism evidence="2 3">
    <name type="scientific">Brevibacterium daeguense</name>
    <dbReference type="NCBI Taxonomy" id="909936"/>
    <lineage>
        <taxon>Bacteria</taxon>
        <taxon>Bacillati</taxon>
        <taxon>Actinomycetota</taxon>
        <taxon>Actinomycetes</taxon>
        <taxon>Micrococcales</taxon>
        <taxon>Brevibacteriaceae</taxon>
        <taxon>Brevibacterium</taxon>
    </lineage>
</organism>
<protein>
    <submittedName>
        <fullName evidence="2">Uncharacterized protein</fullName>
    </submittedName>
</protein>
<name>A0ABP8EF64_9MICO</name>
<proteinExistence type="predicted"/>
<comment type="caution">
    <text evidence="2">The sequence shown here is derived from an EMBL/GenBank/DDBJ whole genome shotgun (WGS) entry which is preliminary data.</text>
</comment>
<gene>
    <name evidence="2" type="ORF">GCM10022261_00410</name>
</gene>
<feature type="compositionally biased region" description="Basic and acidic residues" evidence="1">
    <location>
        <begin position="80"/>
        <end position="90"/>
    </location>
</feature>
<dbReference type="EMBL" id="BAABAZ010000002">
    <property type="protein sequence ID" value="GAA4282510.1"/>
    <property type="molecule type" value="Genomic_DNA"/>
</dbReference>
<feature type="region of interest" description="Disordered" evidence="1">
    <location>
        <begin position="78"/>
        <end position="116"/>
    </location>
</feature>
<evidence type="ECO:0000313" key="2">
    <source>
        <dbReference type="EMBL" id="GAA4282510.1"/>
    </source>
</evidence>
<feature type="region of interest" description="Disordered" evidence="1">
    <location>
        <begin position="1"/>
        <end position="32"/>
    </location>
</feature>
<dbReference type="Proteomes" id="UP001501586">
    <property type="component" value="Unassembled WGS sequence"/>
</dbReference>
<evidence type="ECO:0000313" key="3">
    <source>
        <dbReference type="Proteomes" id="UP001501586"/>
    </source>
</evidence>
<reference evidence="3" key="1">
    <citation type="journal article" date="2019" name="Int. J. Syst. Evol. Microbiol.">
        <title>The Global Catalogue of Microorganisms (GCM) 10K type strain sequencing project: providing services to taxonomists for standard genome sequencing and annotation.</title>
        <authorList>
            <consortium name="The Broad Institute Genomics Platform"/>
            <consortium name="The Broad Institute Genome Sequencing Center for Infectious Disease"/>
            <person name="Wu L."/>
            <person name="Ma J."/>
        </authorList>
    </citation>
    <scope>NUCLEOTIDE SEQUENCE [LARGE SCALE GENOMIC DNA]</scope>
    <source>
        <strain evidence="3">JCM 17458</strain>
    </source>
</reference>
<sequence>MIAGVAGIDATPERGVRAECQQRGQPDPNPVEGCHPFIGGLDTHVHVEAVRQLFGRRQPELLPDRPVPVAVGQVAAAASRVDRQRHDPRADGGGLIGDRPPGTDGRELLTDRALRR</sequence>
<keyword evidence="3" id="KW-1185">Reference proteome</keyword>
<accession>A0ABP8EF64</accession>
<feature type="compositionally biased region" description="Basic and acidic residues" evidence="1">
    <location>
        <begin position="104"/>
        <end position="116"/>
    </location>
</feature>